<comment type="caution">
    <text evidence="2">The sequence shown here is derived from an EMBL/GenBank/DDBJ whole genome shotgun (WGS) entry which is preliminary data.</text>
</comment>
<accession>A0A8S1W619</accession>
<evidence type="ECO:0000313" key="3">
    <source>
        <dbReference type="Proteomes" id="UP000683925"/>
    </source>
</evidence>
<name>A0A8S1W619_PAROT</name>
<feature type="compositionally biased region" description="Basic and acidic residues" evidence="1">
    <location>
        <begin position="88"/>
        <end position="122"/>
    </location>
</feature>
<organism evidence="2 3">
    <name type="scientific">Paramecium octaurelia</name>
    <dbReference type="NCBI Taxonomy" id="43137"/>
    <lineage>
        <taxon>Eukaryota</taxon>
        <taxon>Sar</taxon>
        <taxon>Alveolata</taxon>
        <taxon>Ciliophora</taxon>
        <taxon>Intramacronucleata</taxon>
        <taxon>Oligohymenophorea</taxon>
        <taxon>Peniculida</taxon>
        <taxon>Parameciidae</taxon>
        <taxon>Paramecium</taxon>
    </lineage>
</organism>
<gene>
    <name evidence="2" type="ORF">POCTA_138.1.T0820208</name>
</gene>
<dbReference type="EMBL" id="CAJJDP010000081">
    <property type="protein sequence ID" value="CAD8184227.1"/>
    <property type="molecule type" value="Genomic_DNA"/>
</dbReference>
<dbReference type="OrthoDB" id="311374at2759"/>
<feature type="compositionally biased region" description="Low complexity" evidence="1">
    <location>
        <begin position="228"/>
        <end position="237"/>
    </location>
</feature>
<feature type="compositionally biased region" description="Basic and acidic residues" evidence="1">
    <location>
        <begin position="257"/>
        <end position="278"/>
    </location>
</feature>
<reference evidence="2" key="1">
    <citation type="submission" date="2021-01" db="EMBL/GenBank/DDBJ databases">
        <authorList>
            <consortium name="Genoscope - CEA"/>
            <person name="William W."/>
        </authorList>
    </citation>
    <scope>NUCLEOTIDE SEQUENCE</scope>
</reference>
<feature type="compositionally biased region" description="Basic and acidic residues" evidence="1">
    <location>
        <begin position="149"/>
        <end position="161"/>
    </location>
</feature>
<sequence length="308" mass="36494">MTTPKFNIEDCSESEKEETQKKSFGNQPLFQTSLFETTHTKQLKKKPLAKLTLQDFLTNYDQNFDDVFGEQELQQPKEQISKKKKKKPAQEKKQKSDSESEFKSIPKKQKIIDSEQSNEKQIEYTLVKEQTSKNQKKHRLTKINSSKLTSEEKSNEVKRYDPNSIDLPENTKAIKKNYKLRKFLFSFGLEQYNPEDDQEQEEEKEEQVEEQKESAKELKNKNNKKKNNNNTNDNNDNQIEQLDIEQIENKKRRKQPEKKNSKLKEIEKQKEQKQPEVDLKTMLNLDTLKLNVYIPECNPKDNVDDINQ</sequence>
<feature type="compositionally biased region" description="Basic and acidic residues" evidence="1">
    <location>
        <begin position="209"/>
        <end position="220"/>
    </location>
</feature>
<proteinExistence type="predicted"/>
<evidence type="ECO:0000256" key="1">
    <source>
        <dbReference type="SAM" id="MobiDB-lite"/>
    </source>
</evidence>
<feature type="region of interest" description="Disordered" evidence="1">
    <location>
        <begin position="68"/>
        <end position="172"/>
    </location>
</feature>
<keyword evidence="3" id="KW-1185">Reference proteome</keyword>
<feature type="region of interest" description="Disordered" evidence="1">
    <location>
        <begin position="1"/>
        <end position="26"/>
    </location>
</feature>
<dbReference type="AlphaFoldDB" id="A0A8S1W619"/>
<dbReference type="Proteomes" id="UP000683925">
    <property type="component" value="Unassembled WGS sequence"/>
</dbReference>
<evidence type="ECO:0000313" key="2">
    <source>
        <dbReference type="EMBL" id="CAD8184227.1"/>
    </source>
</evidence>
<dbReference type="OMA" id="CNPKDNV"/>
<feature type="compositionally biased region" description="Acidic residues" evidence="1">
    <location>
        <begin position="193"/>
        <end position="208"/>
    </location>
</feature>
<protein>
    <submittedName>
        <fullName evidence="2">Uncharacterized protein</fullName>
    </submittedName>
</protein>
<feature type="region of interest" description="Disordered" evidence="1">
    <location>
        <begin position="191"/>
        <end position="278"/>
    </location>
</feature>